<accession>U7UKY7</accession>
<evidence type="ECO:0000313" key="3">
    <source>
        <dbReference type="Proteomes" id="UP000017090"/>
    </source>
</evidence>
<dbReference type="CDD" id="cd24032">
    <property type="entry name" value="ASKHA_NBD_TsaB"/>
    <property type="match status" value="1"/>
</dbReference>
<dbReference type="Proteomes" id="UP000017090">
    <property type="component" value="Unassembled WGS sequence"/>
</dbReference>
<dbReference type="NCBIfam" id="TIGR03725">
    <property type="entry name" value="T6A_YeaZ"/>
    <property type="match status" value="1"/>
</dbReference>
<dbReference type="PATRIC" id="fig|1111454.3.peg.1044"/>
<proteinExistence type="predicted"/>
<dbReference type="eggNOG" id="COG1214">
    <property type="taxonomic scope" value="Bacteria"/>
</dbReference>
<evidence type="ECO:0000259" key="1">
    <source>
        <dbReference type="Pfam" id="PF00814"/>
    </source>
</evidence>
<dbReference type="InterPro" id="IPR000905">
    <property type="entry name" value="Gcp-like_dom"/>
</dbReference>
<evidence type="ECO:0000313" key="2">
    <source>
        <dbReference type="EMBL" id="ERT60092.1"/>
    </source>
</evidence>
<reference evidence="2 3" key="1">
    <citation type="submission" date="2013-09" db="EMBL/GenBank/DDBJ databases">
        <authorList>
            <person name="Durkin A.S."/>
            <person name="Haft D.R."/>
            <person name="McCorrison J."/>
            <person name="Torralba M."/>
            <person name="Gillis M."/>
            <person name="Haft D.H."/>
            <person name="Methe B."/>
            <person name="Sutton G."/>
            <person name="Nelson K.E."/>
        </authorList>
    </citation>
    <scope>NUCLEOTIDE SEQUENCE [LARGE SCALE GENOMIC DNA]</scope>
    <source>
        <strain evidence="2 3">BV3C16-1</strain>
    </source>
</reference>
<dbReference type="InterPro" id="IPR043129">
    <property type="entry name" value="ATPase_NBD"/>
</dbReference>
<comment type="caution">
    <text evidence="2">The sequence shown here is derived from an EMBL/GenBank/DDBJ whole genome shotgun (WGS) entry which is preliminary data.</text>
</comment>
<dbReference type="EMBL" id="AWXA01000027">
    <property type="protein sequence ID" value="ERT60092.1"/>
    <property type="molecule type" value="Genomic_DNA"/>
</dbReference>
<dbReference type="InterPro" id="IPR022496">
    <property type="entry name" value="T6A_TsaB"/>
</dbReference>
<organism evidence="2 3">
    <name type="scientific">Megasphaera vaginalis</name>
    <name type="common">ex Srinivasan et al. 2021</name>
    <dbReference type="NCBI Taxonomy" id="1111454"/>
    <lineage>
        <taxon>Bacteria</taxon>
        <taxon>Bacillati</taxon>
        <taxon>Bacillota</taxon>
        <taxon>Negativicutes</taxon>
        <taxon>Veillonellales</taxon>
        <taxon>Veillonellaceae</taxon>
        <taxon>Megasphaera</taxon>
    </lineage>
</organism>
<dbReference type="Gene3D" id="3.30.420.40">
    <property type="match status" value="2"/>
</dbReference>
<dbReference type="PANTHER" id="PTHR11735:SF11">
    <property type="entry name" value="TRNA THREONYLCARBAMOYLADENOSINE BIOSYNTHESIS PROTEIN TSAB"/>
    <property type="match status" value="1"/>
</dbReference>
<dbReference type="Pfam" id="PF00814">
    <property type="entry name" value="TsaD"/>
    <property type="match status" value="1"/>
</dbReference>
<dbReference type="GO" id="GO:0005829">
    <property type="term" value="C:cytosol"/>
    <property type="evidence" value="ECO:0007669"/>
    <property type="project" value="TreeGrafter"/>
</dbReference>
<sequence>MFLAIETSSLVSSVALLQGEKLRAELTIQAKLTHSEQLMPHIADMLVKAAAKKEDIDGVIVSAGPGSFTGLRIGLATAKALAFAWHVPIVGIETSLALAWNFVGVGDLICPLIDAQKGNVYYSLYRWRDGTVNEVHPVTIAPLTAVLQLLADEAVVFCGDGALLGAAQIGSTAAPFRIAPPTQVIPRAGSLALAGAFRLQRGDYDDAMTLVPSYKRRSEAEVLWEKRHGGAPCQ</sequence>
<protein>
    <submittedName>
        <fullName evidence="2">tRNA threonylcarbamoyl adenosine modification protein YeaZ</fullName>
    </submittedName>
</protein>
<dbReference type="AlphaFoldDB" id="U7UKY7"/>
<dbReference type="OrthoDB" id="9784166at2"/>
<gene>
    <name evidence="2" type="primary">yeaZ</name>
    <name evidence="2" type="ORF">HMPREF1250_0086</name>
</gene>
<dbReference type="PANTHER" id="PTHR11735">
    <property type="entry name" value="TRNA N6-ADENOSINE THREONYLCARBAMOYLTRANSFERASE"/>
    <property type="match status" value="1"/>
</dbReference>
<name>U7UKY7_9FIRM</name>
<dbReference type="SUPFAM" id="SSF53067">
    <property type="entry name" value="Actin-like ATPase domain"/>
    <property type="match status" value="2"/>
</dbReference>
<feature type="domain" description="Gcp-like" evidence="1">
    <location>
        <begin position="30"/>
        <end position="150"/>
    </location>
</feature>
<keyword evidence="3" id="KW-1185">Reference proteome</keyword>
<dbReference type="RefSeq" id="WP_023053533.1">
    <property type="nucleotide sequence ID" value="NZ_AWXA01000027.1"/>
</dbReference>
<dbReference type="GO" id="GO:0002949">
    <property type="term" value="P:tRNA threonylcarbamoyladenosine modification"/>
    <property type="evidence" value="ECO:0007669"/>
    <property type="project" value="InterPro"/>
</dbReference>
<dbReference type="STRING" id="1111454.HMPREF1250_0086"/>